<gene>
    <name evidence="2" type="ORF">SYV04_15495</name>
</gene>
<reference evidence="2 3" key="1">
    <citation type="submission" date="2023-12" db="EMBL/GenBank/DDBJ databases">
        <title>the genome sequence of Hyalangium sp. s54d21.</title>
        <authorList>
            <person name="Zhang X."/>
        </authorList>
    </citation>
    <scope>NUCLEOTIDE SEQUENCE [LARGE SCALE GENOMIC DNA]</scope>
    <source>
        <strain evidence="3">s54d21</strain>
    </source>
</reference>
<dbReference type="EMBL" id="JAXIVS010000004">
    <property type="protein sequence ID" value="MDY7227819.1"/>
    <property type="molecule type" value="Genomic_DNA"/>
</dbReference>
<evidence type="ECO:0000313" key="3">
    <source>
        <dbReference type="Proteomes" id="UP001291309"/>
    </source>
</evidence>
<dbReference type="Proteomes" id="UP001291309">
    <property type="component" value="Unassembled WGS sequence"/>
</dbReference>
<accession>A0ABU5H4L1</accession>
<keyword evidence="3" id="KW-1185">Reference proteome</keyword>
<evidence type="ECO:0008006" key="4">
    <source>
        <dbReference type="Google" id="ProtNLM"/>
    </source>
</evidence>
<feature type="region of interest" description="Disordered" evidence="1">
    <location>
        <begin position="24"/>
        <end position="81"/>
    </location>
</feature>
<evidence type="ECO:0000313" key="2">
    <source>
        <dbReference type="EMBL" id="MDY7227819.1"/>
    </source>
</evidence>
<evidence type="ECO:0000256" key="1">
    <source>
        <dbReference type="SAM" id="MobiDB-lite"/>
    </source>
</evidence>
<dbReference type="PROSITE" id="PS51257">
    <property type="entry name" value="PROKAR_LIPOPROTEIN"/>
    <property type="match status" value="1"/>
</dbReference>
<organism evidence="2 3">
    <name type="scientific">Hyalangium rubrum</name>
    <dbReference type="NCBI Taxonomy" id="3103134"/>
    <lineage>
        <taxon>Bacteria</taxon>
        <taxon>Pseudomonadati</taxon>
        <taxon>Myxococcota</taxon>
        <taxon>Myxococcia</taxon>
        <taxon>Myxococcales</taxon>
        <taxon>Cystobacterineae</taxon>
        <taxon>Archangiaceae</taxon>
        <taxon>Hyalangium</taxon>
    </lineage>
</organism>
<name>A0ABU5H4L1_9BACT</name>
<dbReference type="RefSeq" id="WP_321546530.1">
    <property type="nucleotide sequence ID" value="NZ_JAXIVS010000004.1"/>
</dbReference>
<sequence length="257" mass="27104">MKHFILGVGLVALAGCAAKPEVRDEPKEAFTCRGRPPPPRTSITQADAPVGRLELRRLPSESEPGVAPSSGEAEPVVTSEPSAGARLPTARFLLVAEAIPLGSLGAGLASELGLSVVVAAPLVELRVSLALPDTDVSRLLGLLRAHYGVGSTFTQGVLSLEEREELLQRLLLVEPAPLVTQLVPVGGLPAEQVAGAWCEQSASSRGIASVIGEDLLVKDSEPRIRMLRHMIDALRVRKPMEPPTVPAVELEPDLEGD</sequence>
<protein>
    <recommendedName>
        <fullName evidence="4">NolW-like domain-containing protein</fullName>
    </recommendedName>
</protein>
<proteinExistence type="predicted"/>
<comment type="caution">
    <text evidence="2">The sequence shown here is derived from an EMBL/GenBank/DDBJ whole genome shotgun (WGS) entry which is preliminary data.</text>
</comment>